<name>A0A0P6VPT9_9HYPH</name>
<dbReference type="Proteomes" id="UP000048984">
    <property type="component" value="Unassembled WGS sequence"/>
</dbReference>
<keyword evidence="2" id="KW-0812">Transmembrane</keyword>
<dbReference type="STRING" id="665126.ABB55_23395"/>
<dbReference type="GO" id="GO:0016020">
    <property type="term" value="C:membrane"/>
    <property type="evidence" value="ECO:0007669"/>
    <property type="project" value="TreeGrafter"/>
</dbReference>
<dbReference type="InterPro" id="IPR050879">
    <property type="entry name" value="Acyltransferase_3"/>
</dbReference>
<evidence type="ECO:0000313" key="4">
    <source>
        <dbReference type="EMBL" id="KPL54805.1"/>
    </source>
</evidence>
<evidence type="ECO:0000256" key="1">
    <source>
        <dbReference type="SAM" id="MobiDB-lite"/>
    </source>
</evidence>
<reference evidence="4 5" key="1">
    <citation type="submission" date="2015-09" db="EMBL/GenBank/DDBJ databases">
        <authorList>
            <person name="Jackson K.R."/>
            <person name="Lunt B.L."/>
            <person name="Fisher J.N.B."/>
            <person name="Gardner A.V."/>
            <person name="Bailey M.E."/>
            <person name="Deus L.M."/>
            <person name="Earl A.S."/>
            <person name="Gibby P.D."/>
            <person name="Hartmann K.A."/>
            <person name="Liu J.E."/>
            <person name="Manci A.M."/>
            <person name="Nielsen D.A."/>
            <person name="Solomon M.B."/>
            <person name="Breakwell D.P."/>
            <person name="Burnett S.H."/>
            <person name="Grose J.H."/>
        </authorList>
    </citation>
    <scope>NUCLEOTIDE SEQUENCE [LARGE SCALE GENOMIC DNA]</scope>
    <source>
        <strain evidence="4 5">16</strain>
    </source>
</reference>
<dbReference type="PANTHER" id="PTHR23028">
    <property type="entry name" value="ACETYLTRANSFERASE"/>
    <property type="match status" value="1"/>
</dbReference>
<protein>
    <recommendedName>
        <fullName evidence="3">Acyltransferase 3 domain-containing protein</fullName>
    </recommendedName>
</protein>
<accession>A0A0P6VPT9</accession>
<evidence type="ECO:0000313" key="5">
    <source>
        <dbReference type="Proteomes" id="UP000048984"/>
    </source>
</evidence>
<dbReference type="GO" id="GO:0016747">
    <property type="term" value="F:acyltransferase activity, transferring groups other than amino-acyl groups"/>
    <property type="evidence" value="ECO:0007669"/>
    <property type="project" value="InterPro"/>
</dbReference>
<proteinExistence type="predicted"/>
<dbReference type="AlphaFoldDB" id="A0A0P6VPT9"/>
<dbReference type="Pfam" id="PF01757">
    <property type="entry name" value="Acyl_transf_3"/>
    <property type="match status" value="1"/>
</dbReference>
<dbReference type="PANTHER" id="PTHR23028:SF131">
    <property type="entry name" value="BLR2367 PROTEIN"/>
    <property type="match status" value="1"/>
</dbReference>
<evidence type="ECO:0000259" key="3">
    <source>
        <dbReference type="Pfam" id="PF01757"/>
    </source>
</evidence>
<dbReference type="EMBL" id="LJYW01000001">
    <property type="protein sequence ID" value="KPL54805.1"/>
    <property type="molecule type" value="Genomic_DNA"/>
</dbReference>
<organism evidence="4 5">
    <name type="scientific">Prosthecodimorpha hirschii</name>
    <dbReference type="NCBI Taxonomy" id="665126"/>
    <lineage>
        <taxon>Bacteria</taxon>
        <taxon>Pseudomonadati</taxon>
        <taxon>Pseudomonadota</taxon>
        <taxon>Alphaproteobacteria</taxon>
        <taxon>Hyphomicrobiales</taxon>
        <taxon>Ancalomicrobiaceae</taxon>
        <taxon>Prosthecodimorpha</taxon>
    </lineage>
</organism>
<dbReference type="GO" id="GO:0000271">
    <property type="term" value="P:polysaccharide biosynthetic process"/>
    <property type="evidence" value="ECO:0007669"/>
    <property type="project" value="TreeGrafter"/>
</dbReference>
<feature type="transmembrane region" description="Helical" evidence="2">
    <location>
        <begin position="277"/>
        <end position="300"/>
    </location>
</feature>
<feature type="transmembrane region" description="Helical" evidence="2">
    <location>
        <begin position="108"/>
        <end position="130"/>
    </location>
</feature>
<dbReference type="RefSeq" id="WP_054360971.1">
    <property type="nucleotide sequence ID" value="NZ_LJYW01000001.1"/>
</dbReference>
<feature type="transmembrane region" description="Helical" evidence="2">
    <location>
        <begin position="312"/>
        <end position="333"/>
    </location>
</feature>
<gene>
    <name evidence="4" type="ORF">ABB55_23395</name>
</gene>
<feature type="transmembrane region" description="Helical" evidence="2">
    <location>
        <begin position="12"/>
        <end position="31"/>
    </location>
</feature>
<feature type="transmembrane region" description="Helical" evidence="2">
    <location>
        <begin position="68"/>
        <end position="87"/>
    </location>
</feature>
<comment type="caution">
    <text evidence="4">The sequence shown here is derived from an EMBL/GenBank/DDBJ whole genome shotgun (WGS) entry which is preliminary data.</text>
</comment>
<keyword evidence="2" id="KW-0472">Membrane</keyword>
<feature type="compositionally biased region" description="Low complexity" evidence="1">
    <location>
        <begin position="355"/>
        <end position="365"/>
    </location>
</feature>
<feature type="region of interest" description="Disordered" evidence="1">
    <location>
        <begin position="350"/>
        <end position="376"/>
    </location>
</feature>
<sequence length="376" mass="39335">MAGDGGGDRLEWLDGLRGLAALAVALFWHYVHFVDPYQDSSLTIASAPGAGLPGIGALYRHGYLAVDLFFLLSGLVFHHVYAARIAAGRIGFGTFLALRLTRLYPAHLAGFGATAALIALAGGLGVTGAGGAAGFLGNLVLVNDGTAFNHPSWSLTVEMALYGLFFLAMRTAGPALAPPVMILAGIWIFLKTDLFILTGFARGLIGFFLAVGAAEAVRCLRSGARPSPVLLVGLAATLPFCWWIKTFAFDLVALAGIGAIAALAPLRRLASAAPLRGLGAISLAVYMVHLPIQLGLIWLWQGIGSVPPADRVWFWALYAGSVLAIATVFHRTCEVPLREALRRRLLAGRRSDGGPAPVSVAAVPAPSLPRGRAAEG</sequence>
<keyword evidence="5" id="KW-1185">Reference proteome</keyword>
<feature type="domain" description="Acyltransferase 3" evidence="3">
    <location>
        <begin position="11"/>
        <end position="330"/>
    </location>
</feature>
<dbReference type="InterPro" id="IPR002656">
    <property type="entry name" value="Acyl_transf_3_dom"/>
</dbReference>
<feature type="transmembrane region" description="Helical" evidence="2">
    <location>
        <begin position="251"/>
        <end position="270"/>
    </location>
</feature>
<reference evidence="4 5" key="2">
    <citation type="submission" date="2015-10" db="EMBL/GenBank/DDBJ databases">
        <title>Draft Genome Sequence of Prosthecomicrobium hirschii ATCC 27832.</title>
        <authorList>
            <person name="Daniel J."/>
            <person name="Givan S.A."/>
            <person name="Brun Y.V."/>
            <person name="Brown P.J."/>
        </authorList>
    </citation>
    <scope>NUCLEOTIDE SEQUENCE [LARGE SCALE GENOMIC DNA]</scope>
    <source>
        <strain evidence="4 5">16</strain>
    </source>
</reference>
<keyword evidence="2" id="KW-1133">Transmembrane helix</keyword>
<feature type="transmembrane region" description="Helical" evidence="2">
    <location>
        <begin position="196"/>
        <end position="217"/>
    </location>
</feature>
<evidence type="ECO:0000256" key="2">
    <source>
        <dbReference type="SAM" id="Phobius"/>
    </source>
</evidence>
<feature type="transmembrane region" description="Helical" evidence="2">
    <location>
        <begin position="175"/>
        <end position="190"/>
    </location>
</feature>